<evidence type="ECO:0000313" key="3">
    <source>
        <dbReference type="Proteomes" id="UP000256977"/>
    </source>
</evidence>
<sequence>MFWGKRTLSHFRRMINRRGRGIRLRDSSTQLSIIWCSIRSDGERLLDEKYETLGGNNMRINSKGIRILLGMFFFVCLVAGAVASQNTFTQSANNQNSTNPHYYPKNINGQTYGSGENANHVDVLPDLIHVGSVNGIAGYVMNKDYLSEFSREVPLYDVDGKTIIGSYPIGAKKMKYPQNKNGQTYGSSADASSPEMEPELINAIGVDGTQGYVLKKDIDGVQPKSPEEAIAIQNSRSPGGRDIPLYDVDGETVIGVFHIG</sequence>
<evidence type="ECO:0000313" key="2">
    <source>
        <dbReference type="EMBL" id="RED75133.1"/>
    </source>
</evidence>
<evidence type="ECO:0000256" key="1">
    <source>
        <dbReference type="SAM" id="Phobius"/>
    </source>
</evidence>
<dbReference type="AlphaFoldDB" id="A0A3D9JM10"/>
<reference evidence="2 3" key="1">
    <citation type="submission" date="2018-07" db="EMBL/GenBank/DDBJ databases">
        <title>Genomic Encyclopedia of Type Strains, Phase III (KMG-III): the genomes of soil and plant-associated and newly described type strains.</title>
        <authorList>
            <person name="Whitman W."/>
        </authorList>
    </citation>
    <scope>NUCLEOTIDE SEQUENCE [LARGE SCALE GENOMIC DNA]</scope>
    <source>
        <strain evidence="2 3">CECT 7287</strain>
    </source>
</reference>
<gene>
    <name evidence="2" type="ORF">DFP98_117105</name>
</gene>
<name>A0A3D9JM10_9BACL</name>
<dbReference type="Proteomes" id="UP000256977">
    <property type="component" value="Unassembled WGS sequence"/>
</dbReference>
<keyword evidence="1" id="KW-0472">Membrane</keyword>
<proteinExistence type="predicted"/>
<feature type="transmembrane region" description="Helical" evidence="1">
    <location>
        <begin position="65"/>
        <end position="83"/>
    </location>
</feature>
<dbReference type="EMBL" id="QRDZ01000017">
    <property type="protein sequence ID" value="RED75133.1"/>
    <property type="molecule type" value="Genomic_DNA"/>
</dbReference>
<keyword evidence="1" id="KW-1133">Transmembrane helix</keyword>
<comment type="caution">
    <text evidence="2">The sequence shown here is derived from an EMBL/GenBank/DDBJ whole genome shotgun (WGS) entry which is preliminary data.</text>
</comment>
<keyword evidence="3" id="KW-1185">Reference proteome</keyword>
<organism evidence="2 3">
    <name type="scientific">Cohnella phaseoli</name>
    <dbReference type="NCBI Taxonomy" id="456490"/>
    <lineage>
        <taxon>Bacteria</taxon>
        <taxon>Bacillati</taxon>
        <taxon>Bacillota</taxon>
        <taxon>Bacilli</taxon>
        <taxon>Bacillales</taxon>
        <taxon>Paenibacillaceae</taxon>
        <taxon>Cohnella</taxon>
    </lineage>
</organism>
<accession>A0A3D9JM10</accession>
<protein>
    <submittedName>
        <fullName evidence="2">Uncharacterized protein</fullName>
    </submittedName>
</protein>
<keyword evidence="1" id="KW-0812">Transmembrane</keyword>